<comment type="function">
    <text evidence="7">Catalyzes the specific phosphorylation of the 3-hydroxyl group of shikimic acid using ATP as a cosubstrate.</text>
</comment>
<dbReference type="InterPro" id="IPR027417">
    <property type="entry name" value="P-loop_NTPase"/>
</dbReference>
<comment type="catalytic activity">
    <reaction evidence="7">
        <text>shikimate + ATP = 3-phosphoshikimate + ADP + H(+)</text>
        <dbReference type="Rhea" id="RHEA:13121"/>
        <dbReference type="ChEBI" id="CHEBI:15378"/>
        <dbReference type="ChEBI" id="CHEBI:30616"/>
        <dbReference type="ChEBI" id="CHEBI:36208"/>
        <dbReference type="ChEBI" id="CHEBI:145989"/>
        <dbReference type="ChEBI" id="CHEBI:456216"/>
        <dbReference type="EC" id="2.7.1.71"/>
    </reaction>
</comment>
<feature type="binding site" evidence="7">
    <location>
        <position position="34"/>
    </location>
    <ligand>
        <name>substrate</name>
    </ligand>
</feature>
<keyword evidence="5 7" id="KW-0067">ATP-binding</keyword>
<dbReference type="EMBL" id="AP024849">
    <property type="protein sequence ID" value="BCZ48824.1"/>
    <property type="molecule type" value="Genomic_DNA"/>
</dbReference>
<dbReference type="Gene3D" id="3.40.50.300">
    <property type="entry name" value="P-loop containing nucleotide triphosphate hydrolases"/>
    <property type="match status" value="1"/>
</dbReference>
<dbReference type="Pfam" id="PF01202">
    <property type="entry name" value="SKI"/>
    <property type="match status" value="1"/>
</dbReference>
<dbReference type="RefSeq" id="WP_224035061.1">
    <property type="nucleotide sequence ID" value="NZ_AP024849.1"/>
</dbReference>
<keyword evidence="2 7" id="KW-0808">Transferase</keyword>
<feature type="binding site" evidence="7">
    <location>
        <begin position="12"/>
        <end position="17"/>
    </location>
    <ligand>
        <name>ATP</name>
        <dbReference type="ChEBI" id="CHEBI:30616"/>
    </ligand>
</feature>
<organism evidence="8 9">
    <name type="scientific">Clostridium gelidum</name>
    <dbReference type="NCBI Taxonomy" id="704125"/>
    <lineage>
        <taxon>Bacteria</taxon>
        <taxon>Bacillati</taxon>
        <taxon>Bacillota</taxon>
        <taxon>Clostridia</taxon>
        <taxon>Eubacteriales</taxon>
        <taxon>Clostridiaceae</taxon>
        <taxon>Clostridium</taxon>
    </lineage>
</organism>
<dbReference type="PANTHER" id="PTHR21087">
    <property type="entry name" value="SHIKIMATE KINASE"/>
    <property type="match status" value="1"/>
</dbReference>
<comment type="subcellular location">
    <subcellularLocation>
        <location evidence="7">Cytoplasm</location>
    </subcellularLocation>
</comment>
<dbReference type="HAMAP" id="MF_00109">
    <property type="entry name" value="Shikimate_kinase"/>
    <property type="match status" value="1"/>
</dbReference>
<comment type="pathway">
    <text evidence="7">Metabolic intermediate biosynthesis; chorismate biosynthesis; chorismate from D-erythrose 4-phosphate and phosphoenolpyruvate: step 5/7.</text>
</comment>
<evidence type="ECO:0000256" key="4">
    <source>
        <dbReference type="ARBA" id="ARBA00022777"/>
    </source>
</evidence>
<name>A0ABN6J7Q0_9CLOT</name>
<keyword evidence="9" id="KW-1185">Reference proteome</keyword>
<evidence type="ECO:0000256" key="3">
    <source>
        <dbReference type="ARBA" id="ARBA00022741"/>
    </source>
</evidence>
<keyword evidence="7" id="KW-0963">Cytoplasm</keyword>
<feature type="binding site" evidence="7">
    <location>
        <position position="152"/>
    </location>
    <ligand>
        <name>ATP</name>
        <dbReference type="ChEBI" id="CHEBI:30616"/>
    </ligand>
</feature>
<evidence type="ECO:0000256" key="2">
    <source>
        <dbReference type="ARBA" id="ARBA00022679"/>
    </source>
</evidence>
<keyword evidence="7" id="KW-0460">Magnesium</keyword>
<comment type="subunit">
    <text evidence="7">Monomer.</text>
</comment>
<evidence type="ECO:0000256" key="1">
    <source>
        <dbReference type="ARBA" id="ARBA00022605"/>
    </source>
</evidence>
<protein>
    <recommendedName>
        <fullName evidence="7">Shikimate kinase</fullName>
        <shortName evidence="7">SK</shortName>
        <ecNumber evidence="7">2.7.1.71</ecNumber>
    </recommendedName>
</protein>
<comment type="similarity">
    <text evidence="7">Belongs to the shikimate kinase family.</text>
</comment>
<sequence>MKNKIVLIGMPGCGKSTIGKLISKELNLKFIDMDNYIEKMTAKTIPQLFEHGEDYFRDFETLACTELSERSNVLISSGGGVIKRKENIGILKKESYIIFIDRPLEELLNDVDISKRPLLKEGREKLIKLYEERYELYKSSADDIVKNDKGLRNTIDIMEKLIKFNLIID</sequence>
<comment type="cofactor">
    <cofactor evidence="7">
        <name>Mg(2+)</name>
        <dbReference type="ChEBI" id="CHEBI:18420"/>
    </cofactor>
    <text evidence="7">Binds 1 Mg(2+) ion per subunit.</text>
</comment>
<keyword evidence="1 7" id="KW-0028">Amino-acid biosynthesis</keyword>
<dbReference type="CDD" id="cd00464">
    <property type="entry name" value="SK"/>
    <property type="match status" value="1"/>
</dbReference>
<dbReference type="InterPro" id="IPR031322">
    <property type="entry name" value="Shikimate/glucono_kinase"/>
</dbReference>
<dbReference type="GO" id="GO:0016301">
    <property type="term" value="F:kinase activity"/>
    <property type="evidence" value="ECO:0007669"/>
    <property type="project" value="UniProtKB-KW"/>
</dbReference>
<dbReference type="Proteomes" id="UP000824633">
    <property type="component" value="Chromosome"/>
</dbReference>
<proteinExistence type="inferred from homology"/>
<feature type="binding site" evidence="7">
    <location>
        <position position="133"/>
    </location>
    <ligand>
        <name>substrate</name>
    </ligand>
</feature>
<feature type="binding site" evidence="7">
    <location>
        <position position="79"/>
    </location>
    <ligand>
        <name>substrate</name>
    </ligand>
</feature>
<keyword evidence="6 7" id="KW-0057">Aromatic amino acid biosynthesis</keyword>
<dbReference type="PRINTS" id="PR01100">
    <property type="entry name" value="SHIKIMTKNASE"/>
</dbReference>
<dbReference type="InterPro" id="IPR000623">
    <property type="entry name" value="Shikimate_kinase/TSH1"/>
</dbReference>
<feature type="binding site" evidence="7">
    <location>
        <position position="116"/>
    </location>
    <ligand>
        <name>ATP</name>
        <dbReference type="ChEBI" id="CHEBI:30616"/>
    </ligand>
</feature>
<keyword evidence="7" id="KW-0479">Metal-binding</keyword>
<keyword evidence="3 7" id="KW-0547">Nucleotide-binding</keyword>
<evidence type="ECO:0000256" key="7">
    <source>
        <dbReference type="HAMAP-Rule" id="MF_00109"/>
    </source>
</evidence>
<feature type="binding site" evidence="7">
    <location>
        <position position="16"/>
    </location>
    <ligand>
        <name>Mg(2+)</name>
        <dbReference type="ChEBI" id="CHEBI:18420"/>
    </ligand>
</feature>
<reference evidence="9" key="1">
    <citation type="submission" date="2021-07" db="EMBL/GenBank/DDBJ databases">
        <title>Complete genome sequencing of a Clostridium isolate.</title>
        <authorList>
            <person name="Ueki A."/>
            <person name="Tonouchi A."/>
        </authorList>
    </citation>
    <scope>NUCLEOTIDE SEQUENCE [LARGE SCALE GENOMIC DNA]</scope>
    <source>
        <strain evidence="9">C5S11</strain>
    </source>
</reference>
<dbReference type="SUPFAM" id="SSF52540">
    <property type="entry name" value="P-loop containing nucleoside triphosphate hydrolases"/>
    <property type="match status" value="1"/>
</dbReference>
<accession>A0ABN6J7Q0</accession>
<evidence type="ECO:0000313" key="8">
    <source>
        <dbReference type="EMBL" id="BCZ48824.1"/>
    </source>
</evidence>
<dbReference type="EC" id="2.7.1.71" evidence="7"/>
<dbReference type="PANTHER" id="PTHR21087:SF16">
    <property type="entry name" value="SHIKIMATE KINASE 1, CHLOROPLASTIC"/>
    <property type="match status" value="1"/>
</dbReference>
<evidence type="ECO:0000313" key="9">
    <source>
        <dbReference type="Proteomes" id="UP000824633"/>
    </source>
</evidence>
<evidence type="ECO:0000256" key="6">
    <source>
        <dbReference type="ARBA" id="ARBA00023141"/>
    </source>
</evidence>
<keyword evidence="4 7" id="KW-0418">Kinase</keyword>
<gene>
    <name evidence="7 8" type="primary">aroK</name>
    <name evidence="8" type="ORF">psyc5s11_48910</name>
</gene>
<feature type="binding site" evidence="7">
    <location>
        <position position="57"/>
    </location>
    <ligand>
        <name>substrate</name>
    </ligand>
</feature>
<evidence type="ECO:0000256" key="5">
    <source>
        <dbReference type="ARBA" id="ARBA00022840"/>
    </source>
</evidence>